<accession>A0A7W8G0F5</accession>
<feature type="compositionally biased region" description="Low complexity" evidence="9">
    <location>
        <begin position="1527"/>
        <end position="1549"/>
    </location>
</feature>
<keyword evidence="8" id="KW-0413">Isomerase</keyword>
<keyword evidence="5" id="KW-0067">ATP-binding</keyword>
<keyword evidence="4 12" id="KW-0347">Helicase</keyword>
<keyword evidence="3 12" id="KW-0378">Hydrolase</keyword>
<dbReference type="InterPro" id="IPR052511">
    <property type="entry name" value="ATP-dep_Helicase"/>
</dbReference>
<evidence type="ECO:0000259" key="11">
    <source>
        <dbReference type="PROSITE" id="PS51194"/>
    </source>
</evidence>
<feature type="compositionally biased region" description="Low complexity" evidence="9">
    <location>
        <begin position="1155"/>
        <end position="1168"/>
    </location>
</feature>
<evidence type="ECO:0000256" key="4">
    <source>
        <dbReference type="ARBA" id="ARBA00022806"/>
    </source>
</evidence>
<dbReference type="Pfam" id="PF19306">
    <property type="entry name" value="WHD_Lhr"/>
    <property type="match status" value="1"/>
</dbReference>
<dbReference type="GO" id="GO:0004386">
    <property type="term" value="F:helicase activity"/>
    <property type="evidence" value="ECO:0007669"/>
    <property type="project" value="UniProtKB-KW"/>
</dbReference>
<dbReference type="GO" id="GO:0003677">
    <property type="term" value="F:DNA binding"/>
    <property type="evidence" value="ECO:0007669"/>
    <property type="project" value="UniProtKB-KW"/>
</dbReference>
<keyword evidence="13" id="KW-1185">Reference proteome</keyword>
<dbReference type="InterPro" id="IPR001650">
    <property type="entry name" value="Helicase_C-like"/>
</dbReference>
<protein>
    <submittedName>
        <fullName evidence="12">ATP-dependent Lhr-like helicase</fullName>
        <ecNumber evidence="12">3.6.4.-</ecNumber>
    </submittedName>
</protein>
<feature type="domain" description="Helicase C-terminal" evidence="11">
    <location>
        <begin position="366"/>
        <end position="513"/>
    </location>
</feature>
<feature type="region of interest" description="Disordered" evidence="9">
    <location>
        <begin position="1061"/>
        <end position="1173"/>
    </location>
</feature>
<dbReference type="InterPro" id="IPR013701">
    <property type="entry name" value="Lhr-like_DEAD/DEAH_assoc"/>
</dbReference>
<dbReference type="GO" id="GO:0006281">
    <property type="term" value="P:DNA repair"/>
    <property type="evidence" value="ECO:0007669"/>
    <property type="project" value="UniProtKB-KW"/>
</dbReference>
<dbReference type="InterPro" id="IPR014001">
    <property type="entry name" value="Helicase_ATP-bd"/>
</dbReference>
<dbReference type="PANTHER" id="PTHR47962:SF5">
    <property type="entry name" value="ATP-DEPENDENT HELICASE LHR-RELATED"/>
    <property type="match status" value="1"/>
</dbReference>
<name>A0A7W8G0F5_9GAMM</name>
<dbReference type="InterPro" id="IPR045628">
    <property type="entry name" value="Lhr_WH_dom"/>
</dbReference>
<dbReference type="Pfam" id="PF23234">
    <property type="entry name" value="WHD_4th_Lhr"/>
    <property type="match status" value="1"/>
</dbReference>
<dbReference type="GO" id="GO:0005524">
    <property type="term" value="F:ATP binding"/>
    <property type="evidence" value="ECO:0007669"/>
    <property type="project" value="UniProtKB-KW"/>
</dbReference>
<dbReference type="EC" id="3.6.4.-" evidence="12"/>
<dbReference type="InterPro" id="IPR055368">
    <property type="entry name" value="WH3_Lhr"/>
</dbReference>
<evidence type="ECO:0000256" key="5">
    <source>
        <dbReference type="ARBA" id="ARBA00022840"/>
    </source>
</evidence>
<feature type="region of interest" description="Disordered" evidence="9">
    <location>
        <begin position="1517"/>
        <end position="1549"/>
    </location>
</feature>
<dbReference type="Pfam" id="PF23235">
    <property type="entry name" value="WHD_3rd_Lhr"/>
    <property type="match status" value="1"/>
</dbReference>
<keyword evidence="1" id="KW-0547">Nucleotide-binding</keyword>
<evidence type="ECO:0000256" key="6">
    <source>
        <dbReference type="ARBA" id="ARBA00023125"/>
    </source>
</evidence>
<evidence type="ECO:0000256" key="8">
    <source>
        <dbReference type="ARBA" id="ARBA00023235"/>
    </source>
</evidence>
<dbReference type="InterPro" id="IPR011545">
    <property type="entry name" value="DEAD/DEAH_box_helicase_dom"/>
</dbReference>
<keyword evidence="7" id="KW-0234">DNA repair</keyword>
<dbReference type="Gene3D" id="3.40.50.300">
    <property type="entry name" value="P-loop containing nucleotide triphosphate hydrolases"/>
    <property type="match status" value="2"/>
</dbReference>
<dbReference type="Pfam" id="PF00270">
    <property type="entry name" value="DEAD"/>
    <property type="match status" value="1"/>
</dbReference>
<dbReference type="Proteomes" id="UP000521199">
    <property type="component" value="Unassembled WGS sequence"/>
</dbReference>
<dbReference type="InterPro" id="IPR055367">
    <property type="entry name" value="WH4_Lhr"/>
</dbReference>
<dbReference type="Pfam" id="PF08494">
    <property type="entry name" value="DEAD_assoc"/>
    <property type="match status" value="1"/>
</dbReference>
<gene>
    <name evidence="12" type="ORF">HNQ52_000206</name>
</gene>
<reference evidence="12 13" key="1">
    <citation type="submission" date="2020-08" db="EMBL/GenBank/DDBJ databases">
        <title>Genomic Encyclopedia of Type Strains, Phase IV (KMG-IV): sequencing the most valuable type-strain genomes for metagenomic binning, comparative biology and taxonomic classification.</title>
        <authorList>
            <person name="Goeker M."/>
        </authorList>
    </citation>
    <scope>NUCLEOTIDE SEQUENCE [LARGE SCALE GENOMIC DNA]</scope>
    <source>
        <strain evidence="12 13">DSM 24163</strain>
    </source>
</reference>
<keyword evidence="2" id="KW-0227">DNA damage</keyword>
<dbReference type="CDD" id="cd18796">
    <property type="entry name" value="SF2_C_LHR"/>
    <property type="match status" value="1"/>
</dbReference>
<dbReference type="SMART" id="SM00487">
    <property type="entry name" value="DEXDc"/>
    <property type="match status" value="1"/>
</dbReference>
<feature type="domain" description="Helicase ATP-binding" evidence="10">
    <location>
        <begin position="29"/>
        <end position="223"/>
    </location>
</feature>
<evidence type="ECO:0000256" key="3">
    <source>
        <dbReference type="ARBA" id="ARBA00022801"/>
    </source>
</evidence>
<evidence type="ECO:0000256" key="7">
    <source>
        <dbReference type="ARBA" id="ARBA00023204"/>
    </source>
</evidence>
<dbReference type="Pfam" id="PF00271">
    <property type="entry name" value="Helicase_C"/>
    <property type="match status" value="1"/>
</dbReference>
<feature type="compositionally biased region" description="Polar residues" evidence="9">
    <location>
        <begin position="1062"/>
        <end position="1073"/>
    </location>
</feature>
<comment type="caution">
    <text evidence="12">The sequence shown here is derived from an EMBL/GenBank/DDBJ whole genome shotgun (WGS) entry which is preliminary data.</text>
</comment>
<proteinExistence type="predicted"/>
<organism evidence="12 13">
    <name type="scientific">Chiayiivirga flava</name>
    <dbReference type="NCBI Taxonomy" id="659595"/>
    <lineage>
        <taxon>Bacteria</taxon>
        <taxon>Pseudomonadati</taxon>
        <taxon>Pseudomonadota</taxon>
        <taxon>Gammaproteobacteria</taxon>
        <taxon>Lysobacterales</taxon>
        <taxon>Lysobacteraceae</taxon>
        <taxon>Chiayiivirga</taxon>
    </lineage>
</organism>
<keyword evidence="6" id="KW-0238">DNA-binding</keyword>
<evidence type="ECO:0000259" key="10">
    <source>
        <dbReference type="PROSITE" id="PS51192"/>
    </source>
</evidence>
<dbReference type="PROSITE" id="PS51194">
    <property type="entry name" value="HELICASE_CTER"/>
    <property type="match status" value="1"/>
</dbReference>
<dbReference type="CDD" id="cd17922">
    <property type="entry name" value="DEXHc_LHR-like"/>
    <property type="match status" value="1"/>
</dbReference>
<dbReference type="SUPFAM" id="SSF52540">
    <property type="entry name" value="P-loop containing nucleoside triphosphate hydrolases"/>
    <property type="match status" value="1"/>
</dbReference>
<evidence type="ECO:0000313" key="13">
    <source>
        <dbReference type="Proteomes" id="UP000521199"/>
    </source>
</evidence>
<evidence type="ECO:0000256" key="2">
    <source>
        <dbReference type="ARBA" id="ARBA00022763"/>
    </source>
</evidence>
<dbReference type="PANTHER" id="PTHR47962">
    <property type="entry name" value="ATP-DEPENDENT HELICASE LHR-RELATED-RELATED"/>
    <property type="match status" value="1"/>
</dbReference>
<dbReference type="InterPro" id="IPR027417">
    <property type="entry name" value="P-loop_NTPase"/>
</dbReference>
<dbReference type="PROSITE" id="PS51192">
    <property type="entry name" value="HELICASE_ATP_BIND_1"/>
    <property type="match status" value="1"/>
</dbReference>
<dbReference type="GO" id="GO:0016887">
    <property type="term" value="F:ATP hydrolysis activity"/>
    <property type="evidence" value="ECO:0007669"/>
    <property type="project" value="TreeGrafter"/>
</dbReference>
<feature type="region of interest" description="Disordered" evidence="9">
    <location>
        <begin position="222"/>
        <end position="243"/>
    </location>
</feature>
<evidence type="ECO:0000256" key="1">
    <source>
        <dbReference type="ARBA" id="ARBA00022741"/>
    </source>
</evidence>
<dbReference type="EMBL" id="JACHHP010000001">
    <property type="protein sequence ID" value="MBB5206690.1"/>
    <property type="molecule type" value="Genomic_DNA"/>
</dbReference>
<evidence type="ECO:0000313" key="12">
    <source>
        <dbReference type="EMBL" id="MBB5206690.1"/>
    </source>
</evidence>
<feature type="compositionally biased region" description="Polar residues" evidence="9">
    <location>
        <begin position="1138"/>
        <end position="1154"/>
    </location>
</feature>
<evidence type="ECO:0000256" key="9">
    <source>
        <dbReference type="SAM" id="MobiDB-lite"/>
    </source>
</evidence>
<dbReference type="SMART" id="SM00490">
    <property type="entry name" value="HELICc"/>
    <property type="match status" value="1"/>
</dbReference>
<sequence>MPLHAFHPAVAAWFNATFPAPTDAQAAAWPAIQSGRHVLVAAPTGSGKTLTAFLAAIDDLVRQGLRGELADLTQIIYVSPLKALSNDIRINLEAPLAGIRAELSARGLPDVEIRTAVRTGDTPQKDRAAMRKHAPHVLVTTPESLYVLLGSESGRVMLGSTRTVIVDEIHAIAGSKRGSHLALSLERLQALCERPLQRIGLSATQKPIEVVARFLVGGCGDAEQEQEHPLPPSAPSPAAREKGTAGADVFLHEAPAGFSGSLSRSRMAATQDLVEESTEGILLPQSGGRWRQPEGGVPERIPALPHTRNLFDPTDTPAPPRLAHPGHDCVVIDTGHVRRRDLALELPPVPLDAVMSNDTWELVYNRLAELVQAHRTTLIFVNTRRMAERACRHLAERLGKDVVAAHHGSLAKELRLDAEQRLKAGALRVLVATASLELGIDIGDIDLVCQLGSPRSIAAFLQRVGRAGHAVGATPKGRLFPQSRDELVECAALLDCVRRGELDALILPPQPLDVLSQQIVAEVACREWSEDALYALVRRAYPYRDLARADFDAVVRMLAEGFTNRRGTHVAHVHRDAVQRVLRERRGARLTALSAGGTIPDTADYAVVLEPQAQTVGSVHEDFAVESLAGDVFQLGNTSYRILRVERDKLRVEDAQGAAPTIPFWIGEAPGRSRELSLGVSRLRETLAEFFTGASAENADIATVVGNATHWLQTEVGLDESAARQLADYLAQAQIALGLLPTQQVLAMERFFDESGGTQLIIHSPYGSRLNRAWGLALRKRFCRSFNFELQAAATEDAIVLSLSTSHSFPLEDVAKFLHSNTAKDVLVQALLDAPLFGVRWRWNAVTALALPRFSGGKKVAPQLQRMKSEDLLATVFPDQVACLENIVGERQIPDHPLVAQTLYDCLHEAMDVEGFLALLRGLESGVIRIAARDLTAPSPLAAEVLGARPYAFLDDAPLEERRTQAVQSRRWSDVQQAEDLGRLDGDAIDAVRVEAWPEARNVDEMHEALYGIGFLTQADVESNRGWAAWLDTLATQRRATRLVLPQSDSRRVASLAAAITSEGTPEGSTTCRTRVELVGSGDPEPSSGAARHLLPGGEGQAGAGVPDGRQASACSRDIREVALAPLPPGEGLGRGSGTTATRQCESDPSSRTTAKASSADADAADANADADADADAAQQPIWITAERLPQFHVVFGTDIALDPAIAAPPDYAAVAWTREDALRELLRARLSGLGPRTVAEIAASLHLPASDIDLALLALEGEGYVMRGHFTPGGSALEWCERHLLARIHRYTLGRLRREIEPVEPRDFMRFLFDWQRVSPDAKVTGPDALASVLGQLEGFEAPAAAWESEILPARVNDYSISWLDDLCLAGRVAWARVQAGAPPSGEKRGRHAGPVRSTPIALLSRRNRAAWSALGATPAADDLALTSRAQRVADWLKQHGASFFDELLSGVGLLRAELEDALAELVARGVVVSDSFSGLRALLVPASKRQTAYGRRGRRVALFGIEDAGRWTLARRQSQADDADTPPAAAPSRSARGASARGRTAPAKASAGADTVELVVRTLLRRYGVLCFRLLEREAGWLPPWRDMQRVLHRLEARGELRGGRFIAGLSGEQFALPDAIPLLRKARARPDDGTLVSLSGADPLNLVGSVLPGGKVPRLTGARVIYRDGIPVATRIGDSVELLVALTPDAERQVRRTLRGEHTLSAHAPFEQVHDDGLPIVGALPS</sequence>